<evidence type="ECO:0000313" key="8">
    <source>
        <dbReference type="EMBL" id="PIV08539.1"/>
    </source>
</evidence>
<dbReference type="InterPro" id="IPR050638">
    <property type="entry name" value="AA-Vitamin_Transporters"/>
</dbReference>
<feature type="transmembrane region" description="Helical" evidence="6">
    <location>
        <begin position="97"/>
        <end position="115"/>
    </location>
</feature>
<feature type="domain" description="EamA" evidence="7">
    <location>
        <begin position="8"/>
        <end position="138"/>
    </location>
</feature>
<dbReference type="EMBL" id="PEVA01000093">
    <property type="protein sequence ID" value="PIV08539.1"/>
    <property type="molecule type" value="Genomic_DNA"/>
</dbReference>
<gene>
    <name evidence="8" type="ORF">COS52_02140</name>
</gene>
<accession>A0A2M7BSR0</accession>
<feature type="transmembrane region" description="Helical" evidence="6">
    <location>
        <begin position="279"/>
        <end position="296"/>
    </location>
</feature>
<feature type="transmembrane region" description="Helical" evidence="6">
    <location>
        <begin position="249"/>
        <end position="273"/>
    </location>
</feature>
<feature type="transmembrane region" description="Helical" evidence="6">
    <location>
        <begin position="39"/>
        <end position="57"/>
    </location>
</feature>
<dbReference type="PANTHER" id="PTHR32322">
    <property type="entry name" value="INNER MEMBRANE TRANSPORTER"/>
    <property type="match status" value="1"/>
</dbReference>
<keyword evidence="5 6" id="KW-0472">Membrane</keyword>
<evidence type="ECO:0000256" key="2">
    <source>
        <dbReference type="ARBA" id="ARBA00022475"/>
    </source>
</evidence>
<feature type="transmembrane region" description="Helical" evidence="6">
    <location>
        <begin position="7"/>
        <end position="27"/>
    </location>
</feature>
<comment type="caution">
    <text evidence="8">The sequence shown here is derived from an EMBL/GenBank/DDBJ whole genome shotgun (WGS) entry which is preliminary data.</text>
</comment>
<evidence type="ECO:0000313" key="9">
    <source>
        <dbReference type="Proteomes" id="UP000230119"/>
    </source>
</evidence>
<dbReference type="InterPro" id="IPR037185">
    <property type="entry name" value="EmrE-like"/>
</dbReference>
<dbReference type="InterPro" id="IPR000620">
    <property type="entry name" value="EamA_dom"/>
</dbReference>
<comment type="subcellular location">
    <subcellularLocation>
        <location evidence="1">Cell membrane</location>
        <topology evidence="1">Multi-pass membrane protein</topology>
    </subcellularLocation>
</comment>
<keyword evidence="2" id="KW-1003">Cell membrane</keyword>
<sequence length="300" mass="33222">MHLSSRTSAIFALIMTGILGGVSPLFMKVALKEFNSYQILFIRFGIATLLIIPLFVKHLKVITTKTLRSLIPAGILFSINVLFFVVVIQYTTSVVSQLFYLLIPVFVSLFSYFLFKEKISLKRIVSMIICFGGSSLLILESIKGSSLVHSIGTFHGNILILCSVISWSTYLVYTKRLSKQIAPSLFLVINFTIALVIAILFFIITKISFIVTIVQFSHSSLPVMLSLLALASVNSVVFFFLYQWSLKHVSAFIVASTTYIAPVAAAVFAIPFFGERLSGVLIISAVSIFLGSYLILTEKK</sequence>
<feature type="transmembrane region" description="Helical" evidence="6">
    <location>
        <begin position="223"/>
        <end position="242"/>
    </location>
</feature>
<name>A0A2M7BSR0_9BACT</name>
<evidence type="ECO:0000256" key="6">
    <source>
        <dbReference type="SAM" id="Phobius"/>
    </source>
</evidence>
<evidence type="ECO:0000256" key="5">
    <source>
        <dbReference type="ARBA" id="ARBA00023136"/>
    </source>
</evidence>
<keyword evidence="4 6" id="KW-1133">Transmembrane helix</keyword>
<feature type="transmembrane region" description="Helical" evidence="6">
    <location>
        <begin position="154"/>
        <end position="173"/>
    </location>
</feature>
<reference evidence="9" key="1">
    <citation type="submission" date="2017-09" db="EMBL/GenBank/DDBJ databases">
        <title>Depth-based differentiation of microbial function through sediment-hosted aquifers and enrichment of novel symbionts in the deep terrestrial subsurface.</title>
        <authorList>
            <person name="Probst A.J."/>
            <person name="Ladd B."/>
            <person name="Jarett J.K."/>
            <person name="Geller-Mcgrath D.E."/>
            <person name="Sieber C.M.K."/>
            <person name="Emerson J.B."/>
            <person name="Anantharaman K."/>
            <person name="Thomas B.C."/>
            <person name="Malmstrom R."/>
            <person name="Stieglmeier M."/>
            <person name="Klingl A."/>
            <person name="Woyke T."/>
            <person name="Ryan C.M."/>
            <person name="Banfield J.F."/>
        </authorList>
    </citation>
    <scope>NUCLEOTIDE SEQUENCE [LARGE SCALE GENOMIC DNA]</scope>
</reference>
<organism evidence="8 9">
    <name type="scientific">Candidatus Roizmanbacteria bacterium CG03_land_8_20_14_0_80_39_12</name>
    <dbReference type="NCBI Taxonomy" id="1974847"/>
    <lineage>
        <taxon>Bacteria</taxon>
        <taxon>Candidatus Roizmaniibacteriota</taxon>
    </lineage>
</organism>
<feature type="transmembrane region" description="Helical" evidence="6">
    <location>
        <begin position="185"/>
        <end position="211"/>
    </location>
</feature>
<dbReference type="AlphaFoldDB" id="A0A2M7BSR0"/>
<dbReference type="GO" id="GO:0005886">
    <property type="term" value="C:plasma membrane"/>
    <property type="evidence" value="ECO:0007669"/>
    <property type="project" value="UniProtKB-SubCell"/>
</dbReference>
<evidence type="ECO:0000256" key="4">
    <source>
        <dbReference type="ARBA" id="ARBA00022989"/>
    </source>
</evidence>
<keyword evidence="3 6" id="KW-0812">Transmembrane</keyword>
<dbReference type="Proteomes" id="UP000230119">
    <property type="component" value="Unassembled WGS sequence"/>
</dbReference>
<feature type="transmembrane region" description="Helical" evidence="6">
    <location>
        <begin position="124"/>
        <end position="142"/>
    </location>
</feature>
<feature type="domain" description="EamA" evidence="7">
    <location>
        <begin position="156"/>
        <end position="297"/>
    </location>
</feature>
<dbReference type="SUPFAM" id="SSF103481">
    <property type="entry name" value="Multidrug resistance efflux transporter EmrE"/>
    <property type="match status" value="2"/>
</dbReference>
<feature type="transmembrane region" description="Helical" evidence="6">
    <location>
        <begin position="69"/>
        <end position="91"/>
    </location>
</feature>
<evidence type="ECO:0000256" key="1">
    <source>
        <dbReference type="ARBA" id="ARBA00004651"/>
    </source>
</evidence>
<protein>
    <recommendedName>
        <fullName evidence="7">EamA domain-containing protein</fullName>
    </recommendedName>
</protein>
<proteinExistence type="predicted"/>
<dbReference type="Pfam" id="PF00892">
    <property type="entry name" value="EamA"/>
    <property type="match status" value="2"/>
</dbReference>
<dbReference type="PANTHER" id="PTHR32322:SF18">
    <property type="entry name" value="S-ADENOSYLMETHIONINE_S-ADENOSYLHOMOCYSTEINE TRANSPORTER"/>
    <property type="match status" value="1"/>
</dbReference>
<evidence type="ECO:0000259" key="7">
    <source>
        <dbReference type="Pfam" id="PF00892"/>
    </source>
</evidence>
<evidence type="ECO:0000256" key="3">
    <source>
        <dbReference type="ARBA" id="ARBA00022692"/>
    </source>
</evidence>